<name>A0A368SZC3_9ACTN</name>
<gene>
    <name evidence="1" type="ORF">DEF24_24040</name>
</gene>
<dbReference type="Proteomes" id="UP000253318">
    <property type="component" value="Unassembled WGS sequence"/>
</dbReference>
<dbReference type="AlphaFoldDB" id="A0A368SZC3"/>
<accession>A0A368SZC3</accession>
<evidence type="ECO:0000313" key="1">
    <source>
        <dbReference type="EMBL" id="RCV50607.1"/>
    </source>
</evidence>
<keyword evidence="2" id="KW-1185">Reference proteome</keyword>
<proteinExistence type="predicted"/>
<dbReference type="EMBL" id="QEIN01000276">
    <property type="protein sequence ID" value="RCV50607.1"/>
    <property type="molecule type" value="Genomic_DNA"/>
</dbReference>
<comment type="caution">
    <text evidence="1">The sequence shown here is derived from an EMBL/GenBank/DDBJ whole genome shotgun (WGS) entry which is preliminary data.</text>
</comment>
<reference evidence="1 2" key="1">
    <citation type="submission" date="2018-04" db="EMBL/GenBank/DDBJ databases">
        <title>Novel actinobacteria from marine sediment.</title>
        <authorList>
            <person name="Ng Z.Y."/>
            <person name="Tan G.Y.A."/>
        </authorList>
    </citation>
    <scope>NUCLEOTIDE SEQUENCE [LARGE SCALE GENOMIC DNA]</scope>
    <source>
        <strain evidence="1 2">TPS81</strain>
    </source>
</reference>
<organism evidence="1 2">
    <name type="scientific">Marinitenerispora sediminis</name>
    <dbReference type="NCBI Taxonomy" id="1931232"/>
    <lineage>
        <taxon>Bacteria</taxon>
        <taxon>Bacillati</taxon>
        <taxon>Actinomycetota</taxon>
        <taxon>Actinomycetes</taxon>
        <taxon>Streptosporangiales</taxon>
        <taxon>Nocardiopsidaceae</taxon>
        <taxon>Marinitenerispora</taxon>
    </lineage>
</organism>
<feature type="non-terminal residue" evidence="1">
    <location>
        <position position="86"/>
    </location>
</feature>
<evidence type="ECO:0000313" key="2">
    <source>
        <dbReference type="Proteomes" id="UP000253318"/>
    </source>
</evidence>
<protein>
    <submittedName>
        <fullName evidence="1">Uncharacterized protein</fullName>
    </submittedName>
</protein>
<sequence length="86" mass="8189">MVADGALDHAGHRAALRVGGGGDTGARSAELRVTGVGVLVLHGVWAGDGVAVWAEDSGAAARGPGPDASSHPFAAPGAALRAAVAA</sequence>